<accession>A0ACD1GC33</accession>
<proteinExistence type="predicted"/>
<dbReference type="EMBL" id="KZ825334">
    <property type="protein sequence ID" value="RAH46798.1"/>
    <property type="molecule type" value="Genomic_DNA"/>
</dbReference>
<dbReference type="Proteomes" id="UP000249057">
    <property type="component" value="Unassembled WGS sequence"/>
</dbReference>
<reference evidence="1" key="1">
    <citation type="submission" date="2018-02" db="EMBL/GenBank/DDBJ databases">
        <title>The genomes of Aspergillus section Nigri reveals drivers in fungal speciation.</title>
        <authorList>
            <consortium name="DOE Joint Genome Institute"/>
            <person name="Vesth T.C."/>
            <person name="Nybo J."/>
            <person name="Theobald S."/>
            <person name="Brandl J."/>
            <person name="Frisvad J.C."/>
            <person name="Nielsen K.F."/>
            <person name="Lyhne E.K."/>
            <person name="Kogle M.E."/>
            <person name="Kuo A."/>
            <person name="Riley R."/>
            <person name="Clum A."/>
            <person name="Nolan M."/>
            <person name="Lipzen A."/>
            <person name="Salamov A."/>
            <person name="Henrissat B."/>
            <person name="Wiebenga A."/>
            <person name="De vries R.P."/>
            <person name="Grigoriev I.V."/>
            <person name="Mortensen U.H."/>
            <person name="Andersen M.R."/>
            <person name="Baker S.E."/>
        </authorList>
    </citation>
    <scope>NUCLEOTIDE SEQUENCE</scope>
    <source>
        <strain evidence="1">CBS 621.78</strain>
    </source>
</reference>
<keyword evidence="2" id="KW-1185">Reference proteome</keyword>
<organism evidence="1 2">
    <name type="scientific">Aspergillus brunneoviolaceus CBS 621.78</name>
    <dbReference type="NCBI Taxonomy" id="1450534"/>
    <lineage>
        <taxon>Eukaryota</taxon>
        <taxon>Fungi</taxon>
        <taxon>Dikarya</taxon>
        <taxon>Ascomycota</taxon>
        <taxon>Pezizomycotina</taxon>
        <taxon>Eurotiomycetes</taxon>
        <taxon>Eurotiomycetidae</taxon>
        <taxon>Eurotiales</taxon>
        <taxon>Aspergillaceae</taxon>
        <taxon>Aspergillus</taxon>
        <taxon>Aspergillus subgen. Circumdati</taxon>
    </lineage>
</organism>
<gene>
    <name evidence="1" type="ORF">BO95DRAFT_441712</name>
</gene>
<name>A0ACD1GC33_9EURO</name>
<evidence type="ECO:0000313" key="1">
    <source>
        <dbReference type="EMBL" id="RAH46798.1"/>
    </source>
</evidence>
<protein>
    <submittedName>
        <fullName evidence="1">Uncharacterized protein</fullName>
    </submittedName>
</protein>
<evidence type="ECO:0000313" key="2">
    <source>
        <dbReference type="Proteomes" id="UP000249057"/>
    </source>
</evidence>
<sequence length="57" mass="5968">MMEVSLTSLITTVLTLTLASTVVALPLPEFLPWALVDTVLPGSGIPKAVEKLGTGFQ</sequence>